<keyword evidence="5" id="KW-0460">Magnesium</keyword>
<gene>
    <name evidence="8" type="ORF">Tco_0939954</name>
</gene>
<keyword evidence="4" id="KW-0808">Transferase</keyword>
<evidence type="ECO:0000256" key="6">
    <source>
        <dbReference type="ARBA" id="ARBA00023052"/>
    </source>
</evidence>
<comment type="caution">
    <text evidence="8">The sequence shown here is derived from an EMBL/GenBank/DDBJ whole genome shotgun (WGS) entry which is preliminary data.</text>
</comment>
<sequence>MRLEEEAKRIYKSITRDPPAYKHTKDIRCLKFAGFIYIHSVLHDVDLQKQPIRFVMDRDGFVRADEHIHCGAFDITYMACLPNMVVMAPLNEAELINMVATTVTINDRPSREAMALVYLFLLIIKEFPSRFVLDFVYGLCLHHSISSFGDQVDVKIA</sequence>
<evidence type="ECO:0000313" key="8">
    <source>
        <dbReference type="EMBL" id="GJT40089.1"/>
    </source>
</evidence>
<comment type="cofactor">
    <cofactor evidence="1">
        <name>Mg(2+)</name>
        <dbReference type="ChEBI" id="CHEBI:18420"/>
    </cofactor>
</comment>
<evidence type="ECO:0000256" key="5">
    <source>
        <dbReference type="ARBA" id="ARBA00022842"/>
    </source>
</evidence>
<evidence type="ECO:0000256" key="4">
    <source>
        <dbReference type="ARBA" id="ARBA00022679"/>
    </source>
</evidence>
<name>A0ABQ5DTD4_9ASTR</name>
<comment type="cofactor">
    <cofactor evidence="2">
        <name>thiamine diphosphate</name>
        <dbReference type="ChEBI" id="CHEBI:58937"/>
    </cofactor>
</comment>
<feature type="domain" description="Transketolase-like pyrimidine-binding" evidence="7">
    <location>
        <begin position="32"/>
        <end position="109"/>
    </location>
</feature>
<dbReference type="Proteomes" id="UP001151760">
    <property type="component" value="Unassembled WGS sequence"/>
</dbReference>
<evidence type="ECO:0000256" key="3">
    <source>
        <dbReference type="ARBA" id="ARBA00011738"/>
    </source>
</evidence>
<keyword evidence="9" id="KW-1185">Reference proteome</keyword>
<organism evidence="8 9">
    <name type="scientific">Tanacetum coccineum</name>
    <dbReference type="NCBI Taxonomy" id="301880"/>
    <lineage>
        <taxon>Eukaryota</taxon>
        <taxon>Viridiplantae</taxon>
        <taxon>Streptophyta</taxon>
        <taxon>Embryophyta</taxon>
        <taxon>Tracheophyta</taxon>
        <taxon>Spermatophyta</taxon>
        <taxon>Magnoliopsida</taxon>
        <taxon>eudicotyledons</taxon>
        <taxon>Gunneridae</taxon>
        <taxon>Pentapetalae</taxon>
        <taxon>asterids</taxon>
        <taxon>campanulids</taxon>
        <taxon>Asterales</taxon>
        <taxon>Asteraceae</taxon>
        <taxon>Asteroideae</taxon>
        <taxon>Anthemideae</taxon>
        <taxon>Anthemidinae</taxon>
        <taxon>Tanacetum</taxon>
    </lineage>
</organism>
<dbReference type="PANTHER" id="PTHR43322:SF5">
    <property type="entry name" value="1-DEOXY-D-XYLULOSE-5-PHOSPHATE SYNTHASE, CHLOROPLASTIC"/>
    <property type="match status" value="1"/>
</dbReference>
<accession>A0ABQ5DTD4</accession>
<dbReference type="Gene3D" id="3.40.50.970">
    <property type="match status" value="1"/>
</dbReference>
<evidence type="ECO:0000256" key="2">
    <source>
        <dbReference type="ARBA" id="ARBA00001964"/>
    </source>
</evidence>
<dbReference type="InterPro" id="IPR005477">
    <property type="entry name" value="Dxylulose-5-P_synthase"/>
</dbReference>
<reference evidence="8" key="2">
    <citation type="submission" date="2022-01" db="EMBL/GenBank/DDBJ databases">
        <authorList>
            <person name="Yamashiro T."/>
            <person name="Shiraishi A."/>
            <person name="Satake H."/>
            <person name="Nakayama K."/>
        </authorList>
    </citation>
    <scope>NUCLEOTIDE SEQUENCE</scope>
</reference>
<proteinExistence type="predicted"/>
<keyword evidence="6" id="KW-0786">Thiamine pyrophosphate</keyword>
<comment type="subunit">
    <text evidence="3">Homodimer.</text>
</comment>
<dbReference type="InterPro" id="IPR029061">
    <property type="entry name" value="THDP-binding"/>
</dbReference>
<dbReference type="InterPro" id="IPR005475">
    <property type="entry name" value="Transketolase-like_Pyr-bd"/>
</dbReference>
<dbReference type="SUPFAM" id="SSF52518">
    <property type="entry name" value="Thiamin diphosphate-binding fold (THDP-binding)"/>
    <property type="match status" value="1"/>
</dbReference>
<dbReference type="Pfam" id="PF02779">
    <property type="entry name" value="Transket_pyr"/>
    <property type="match status" value="1"/>
</dbReference>
<evidence type="ECO:0000259" key="7">
    <source>
        <dbReference type="Pfam" id="PF02779"/>
    </source>
</evidence>
<reference evidence="8" key="1">
    <citation type="journal article" date="2022" name="Int. J. Mol. Sci.">
        <title>Draft Genome of Tanacetum Coccineum: Genomic Comparison of Closely Related Tanacetum-Family Plants.</title>
        <authorList>
            <person name="Yamashiro T."/>
            <person name="Shiraishi A."/>
            <person name="Nakayama K."/>
            <person name="Satake H."/>
        </authorList>
    </citation>
    <scope>NUCLEOTIDE SEQUENCE</scope>
</reference>
<dbReference type="PANTHER" id="PTHR43322">
    <property type="entry name" value="1-D-DEOXYXYLULOSE 5-PHOSPHATE SYNTHASE-RELATED"/>
    <property type="match status" value="1"/>
</dbReference>
<dbReference type="EMBL" id="BQNB010015442">
    <property type="protein sequence ID" value="GJT40089.1"/>
    <property type="molecule type" value="Genomic_DNA"/>
</dbReference>
<evidence type="ECO:0000313" key="9">
    <source>
        <dbReference type="Proteomes" id="UP001151760"/>
    </source>
</evidence>
<protein>
    <submittedName>
        <fullName evidence="8">Probable 1-deoxy-D-xylulose-5-phosphate synthase 2, chloroplastic</fullName>
    </submittedName>
</protein>
<evidence type="ECO:0000256" key="1">
    <source>
        <dbReference type="ARBA" id="ARBA00001946"/>
    </source>
</evidence>